<dbReference type="Proteomes" id="UP000659654">
    <property type="component" value="Unassembled WGS sequence"/>
</dbReference>
<reference evidence="5" key="1">
    <citation type="submission" date="2016-11" db="UniProtKB">
        <authorList>
            <consortium name="WormBaseParasite"/>
        </authorList>
    </citation>
    <scope>IDENTIFICATION</scope>
</reference>
<keyword evidence="1" id="KW-0472">Membrane</keyword>
<sequence length="336" mass="39165">MNAEQTLEAILSLITIVFQDLQSRYSSHDIEATFRYRNYDAVEGGRVFYEKPARLTFNEDEIETIWKDREIMFRTTNTKDLQSHGYFFSHLGKREIFKVDKEFYTVTLEGKRLVDMAVIDEATVENDYPFVTDGIQIIMQASNTTIRSPVNANMQRKICPKLEGKLLGFDEKTSSVILNNENKVQMAGIYDRCTLRELDADINKIEMYVSNGDELDLESQWYLLSHFALLDKEIAQKFSSIDGSMIQFKAIPRHMDTKLCHDLTKYQQMIILYLIIVQIVMHVCFVSMVVFVFVVLLYNFWIYKLLKKMSIFAKKREAQAKDTAARKEMENESGCE</sequence>
<proteinExistence type="predicted"/>
<accession>A0A1I7S409</accession>
<keyword evidence="4" id="KW-1185">Reference proteome</keyword>
<dbReference type="EMBL" id="CAJFCV020000004">
    <property type="protein sequence ID" value="CAG9116612.1"/>
    <property type="molecule type" value="Genomic_DNA"/>
</dbReference>
<dbReference type="SMR" id="A0A1I7S409"/>
<dbReference type="EMBL" id="CAJFDI010000004">
    <property type="protein sequence ID" value="CAD5226997.1"/>
    <property type="molecule type" value="Genomic_DNA"/>
</dbReference>
<evidence type="ECO:0000313" key="4">
    <source>
        <dbReference type="Proteomes" id="UP000659654"/>
    </source>
</evidence>
<dbReference type="Proteomes" id="UP000095284">
    <property type="component" value="Unplaced"/>
</dbReference>
<evidence type="ECO:0000313" key="5">
    <source>
        <dbReference type="WBParaSite" id="BXY_0774100.1"/>
    </source>
</evidence>
<evidence type="ECO:0000313" key="2">
    <source>
        <dbReference type="EMBL" id="CAD5226997.1"/>
    </source>
</evidence>
<evidence type="ECO:0000313" key="3">
    <source>
        <dbReference type="Proteomes" id="UP000095284"/>
    </source>
</evidence>
<keyword evidence="1" id="KW-0812">Transmembrane</keyword>
<organism evidence="3 5">
    <name type="scientific">Bursaphelenchus xylophilus</name>
    <name type="common">Pinewood nematode worm</name>
    <name type="synonym">Aphelenchoides xylophilus</name>
    <dbReference type="NCBI Taxonomy" id="6326"/>
    <lineage>
        <taxon>Eukaryota</taxon>
        <taxon>Metazoa</taxon>
        <taxon>Ecdysozoa</taxon>
        <taxon>Nematoda</taxon>
        <taxon>Chromadorea</taxon>
        <taxon>Rhabditida</taxon>
        <taxon>Tylenchina</taxon>
        <taxon>Tylenchomorpha</taxon>
        <taxon>Aphelenchoidea</taxon>
        <taxon>Aphelenchoididae</taxon>
        <taxon>Bursaphelenchus</taxon>
    </lineage>
</organism>
<dbReference type="Proteomes" id="UP000582659">
    <property type="component" value="Unassembled WGS sequence"/>
</dbReference>
<protein>
    <submittedName>
        <fullName evidence="2">(pine wood nematode) hypothetical protein</fullName>
    </submittedName>
</protein>
<reference evidence="2" key="2">
    <citation type="submission" date="2020-09" db="EMBL/GenBank/DDBJ databases">
        <authorList>
            <person name="Kikuchi T."/>
        </authorList>
    </citation>
    <scope>NUCLEOTIDE SEQUENCE</scope>
    <source>
        <strain evidence="2">Ka4C1</strain>
    </source>
</reference>
<dbReference type="AlphaFoldDB" id="A0A1I7S409"/>
<feature type="transmembrane region" description="Helical" evidence="1">
    <location>
        <begin position="270"/>
        <end position="301"/>
    </location>
</feature>
<name>A0A1I7S409_BURXY</name>
<evidence type="ECO:0000256" key="1">
    <source>
        <dbReference type="SAM" id="Phobius"/>
    </source>
</evidence>
<gene>
    <name evidence="2" type="ORF">BXYJ_LOCUS9542</name>
</gene>
<keyword evidence="1" id="KW-1133">Transmembrane helix</keyword>
<dbReference type="WBParaSite" id="BXY_0774100.1">
    <property type="protein sequence ID" value="BXY_0774100.1"/>
    <property type="gene ID" value="BXY_0774100"/>
</dbReference>